<protein>
    <submittedName>
        <fullName evidence="1">Uncharacterized protein</fullName>
    </submittedName>
</protein>
<dbReference type="Proteomes" id="UP001139516">
    <property type="component" value="Unassembled WGS sequence"/>
</dbReference>
<reference evidence="1" key="1">
    <citation type="submission" date="2022-04" db="EMBL/GenBank/DDBJ databases">
        <title>Roseomonas acroporae sp. nov., isolated from coral Acropora digitifera.</title>
        <authorList>
            <person name="Sun H."/>
        </authorList>
    </citation>
    <scope>NUCLEOTIDE SEQUENCE</scope>
    <source>
        <strain evidence="1">NAR14</strain>
    </source>
</reference>
<accession>A0A9X1YEE7</accession>
<gene>
    <name evidence="1" type="ORF">M0638_24580</name>
</gene>
<evidence type="ECO:0000313" key="2">
    <source>
        <dbReference type="Proteomes" id="UP001139516"/>
    </source>
</evidence>
<name>A0A9X1YEE7_9PROT</name>
<dbReference type="RefSeq" id="WP_248669600.1">
    <property type="nucleotide sequence ID" value="NZ_JALPRX010000132.1"/>
</dbReference>
<dbReference type="SUPFAM" id="SSF53474">
    <property type="entry name" value="alpha/beta-Hydrolases"/>
    <property type="match status" value="1"/>
</dbReference>
<proteinExistence type="predicted"/>
<dbReference type="InterPro" id="IPR029058">
    <property type="entry name" value="AB_hydrolase_fold"/>
</dbReference>
<dbReference type="AlphaFoldDB" id="A0A9X1YEE7"/>
<keyword evidence="2" id="KW-1185">Reference proteome</keyword>
<dbReference type="EMBL" id="JALPRX010000132">
    <property type="protein sequence ID" value="MCK8787550.1"/>
    <property type="molecule type" value="Genomic_DNA"/>
</dbReference>
<comment type="caution">
    <text evidence="1">The sequence shown here is derived from an EMBL/GenBank/DDBJ whole genome shotgun (WGS) entry which is preliminary data.</text>
</comment>
<evidence type="ECO:0000313" key="1">
    <source>
        <dbReference type="EMBL" id="MCK8787550.1"/>
    </source>
</evidence>
<organism evidence="1 2">
    <name type="scientific">Roseomonas acroporae</name>
    <dbReference type="NCBI Taxonomy" id="2937791"/>
    <lineage>
        <taxon>Bacteria</taxon>
        <taxon>Pseudomonadati</taxon>
        <taxon>Pseudomonadota</taxon>
        <taxon>Alphaproteobacteria</taxon>
        <taxon>Acetobacterales</taxon>
        <taxon>Roseomonadaceae</taxon>
        <taxon>Roseomonas</taxon>
    </lineage>
</organism>
<sequence length="58" mass="6038">MPLLASGAHGVMLPAYRSCVLPQGAPNARLVLYTGASHAFLLQRIEEFAGGVGRLSAT</sequence>